<dbReference type="AlphaFoldDB" id="A0A239ANI5"/>
<gene>
    <name evidence="1" type="ORF">SAMN06265360_1505</name>
</gene>
<evidence type="ECO:0000313" key="1">
    <source>
        <dbReference type="EMBL" id="SNR97246.1"/>
    </source>
</evidence>
<feature type="non-terminal residue" evidence="1">
    <location>
        <position position="114"/>
    </location>
</feature>
<name>A0A239ANI5_9PSEU</name>
<reference evidence="1 2" key="1">
    <citation type="submission" date="2017-06" db="EMBL/GenBank/DDBJ databases">
        <authorList>
            <person name="Kim H.J."/>
            <person name="Triplett B.A."/>
        </authorList>
    </citation>
    <scope>NUCLEOTIDE SEQUENCE [LARGE SCALE GENOMIC DNA]</scope>
    <source>
        <strain evidence="1 2">DSM 45207</strain>
    </source>
</reference>
<proteinExistence type="predicted"/>
<keyword evidence="2" id="KW-1185">Reference proteome</keyword>
<evidence type="ECO:0000313" key="2">
    <source>
        <dbReference type="Proteomes" id="UP000198348"/>
    </source>
</evidence>
<dbReference type="EMBL" id="FZNW01000050">
    <property type="protein sequence ID" value="SNR97246.1"/>
    <property type="molecule type" value="Genomic_DNA"/>
</dbReference>
<protein>
    <submittedName>
        <fullName evidence="1">Uncharacterized protein</fullName>
    </submittedName>
</protein>
<dbReference type="Proteomes" id="UP000198348">
    <property type="component" value="Unassembled WGS sequence"/>
</dbReference>
<accession>A0A239ANI5</accession>
<organism evidence="1 2">
    <name type="scientific">Haloechinothrix alba</name>
    <dbReference type="NCBI Taxonomy" id="664784"/>
    <lineage>
        <taxon>Bacteria</taxon>
        <taxon>Bacillati</taxon>
        <taxon>Actinomycetota</taxon>
        <taxon>Actinomycetes</taxon>
        <taxon>Pseudonocardiales</taxon>
        <taxon>Pseudonocardiaceae</taxon>
        <taxon>Haloechinothrix</taxon>
    </lineage>
</organism>
<dbReference type="RefSeq" id="WP_141134779.1">
    <property type="nucleotide sequence ID" value="NZ_FZNW01000050.1"/>
</dbReference>
<sequence>MTTVMGAGAEMVSVPEMVRAGLERARRQYVRSLRMPQGSDEQNAAHWARVAEVYRREARWWAVLERWVFLPQGRTVGVVFGDAAIQARNRAERFAQDYEALAGRARNLPDGAVR</sequence>